<dbReference type="InterPro" id="IPR016167">
    <property type="entry name" value="FAD-bd_PCMH_sub1"/>
</dbReference>
<dbReference type="RefSeq" id="WP_153478398.1">
    <property type="nucleotide sequence ID" value="NZ_VWNA01000001.1"/>
</dbReference>
<dbReference type="PROSITE" id="PS51387">
    <property type="entry name" value="FAD_PCMH"/>
    <property type="match status" value="1"/>
</dbReference>
<dbReference type="InterPro" id="IPR006094">
    <property type="entry name" value="Oxid_FAD_bind_N"/>
</dbReference>
<dbReference type="Gene3D" id="3.30.43.10">
    <property type="entry name" value="Uridine Diphospho-n-acetylenolpyruvylglucosamine Reductase, domain 2"/>
    <property type="match status" value="1"/>
</dbReference>
<dbReference type="SUPFAM" id="SSF56176">
    <property type="entry name" value="FAD-binding/transporter-associated domain-like"/>
    <property type="match status" value="1"/>
</dbReference>
<evidence type="ECO:0000256" key="1">
    <source>
        <dbReference type="ARBA" id="ARBA00001974"/>
    </source>
</evidence>
<dbReference type="Pfam" id="PF01565">
    <property type="entry name" value="FAD_binding_4"/>
    <property type="match status" value="1"/>
</dbReference>
<evidence type="ECO:0000256" key="3">
    <source>
        <dbReference type="ARBA" id="ARBA00022630"/>
    </source>
</evidence>
<dbReference type="InterPro" id="IPR051264">
    <property type="entry name" value="FAD-oxidored/transferase_4"/>
</dbReference>
<dbReference type="InterPro" id="IPR036318">
    <property type="entry name" value="FAD-bd_PCMH-like_sf"/>
</dbReference>
<dbReference type="InterPro" id="IPR016166">
    <property type="entry name" value="FAD-bd_PCMH"/>
</dbReference>
<evidence type="ECO:0000259" key="6">
    <source>
        <dbReference type="PROSITE" id="PS51387"/>
    </source>
</evidence>
<sequence>MAALRSVVGDAGLLTEAADRAAFESDWRRLRSNPALCIVLPRSTAEVAAVMRLCADAGIAVVPQGGNTGLVAGAVPVADAPQIVLSLRRMAAIRTVDPDDDSLVVEAGATLVAVQEAAAKVDRLFPLSLASEGTAQIGGLVSTNAGGLQVLAYGSMRALVLGLEVVLPNGRVWNGLSTLRKDNTGLDLKHLFVGTEGTLGIVTAACLRLFPAIRRRATAFVGVVDVAAATALFRAAQARAAGALTMCEFVAGDAMRLVARRVADARPPFEAPAYVLLELSSPDPDAPLDRTLEALLEEALEAERAMDAVIAQSERERLQLLRLREEISEAELAEGGAVKHDIAVPLSRIAETVAAIEDLVAERFPGCRPNIFGHLGDGNLHVNVLPPEGRTVSDLGDLYGTITEAVEALAVARQGTFSAEHGVGQMRAASLARFKDPVDLDLMRTVKHALDPAGRLNPGKILRAEGTIPRDGASSGR</sequence>
<dbReference type="GO" id="GO:0022904">
    <property type="term" value="P:respiratory electron transport chain"/>
    <property type="evidence" value="ECO:0007669"/>
    <property type="project" value="TreeGrafter"/>
</dbReference>
<dbReference type="Gene3D" id="3.30.70.2740">
    <property type="match status" value="1"/>
</dbReference>
<feature type="domain" description="FAD-binding PCMH-type" evidence="6">
    <location>
        <begin position="31"/>
        <end position="212"/>
    </location>
</feature>
<keyword evidence="5" id="KW-0175">Coiled coil</keyword>
<dbReference type="Gene3D" id="3.30.465.10">
    <property type="match status" value="1"/>
</dbReference>
<evidence type="ECO:0000256" key="4">
    <source>
        <dbReference type="ARBA" id="ARBA00022827"/>
    </source>
</evidence>
<gene>
    <name evidence="7" type="ORF">F0357_02555</name>
</gene>
<dbReference type="InterPro" id="IPR004113">
    <property type="entry name" value="FAD-bd_oxidored_4_C"/>
</dbReference>
<comment type="similarity">
    <text evidence="2">Belongs to the FAD-binding oxidoreductase/transferase type 4 family.</text>
</comment>
<dbReference type="InterPro" id="IPR016164">
    <property type="entry name" value="FAD-linked_Oxase-like_C"/>
</dbReference>
<dbReference type="InterPro" id="IPR016169">
    <property type="entry name" value="FAD-bd_PCMH_sub2"/>
</dbReference>
<keyword evidence="3" id="KW-0285">Flavoprotein</keyword>
<organism evidence="7 8">
    <name type="scientific">Segnochrobactrum spirostomi</name>
    <dbReference type="NCBI Taxonomy" id="2608987"/>
    <lineage>
        <taxon>Bacteria</taxon>
        <taxon>Pseudomonadati</taxon>
        <taxon>Pseudomonadota</taxon>
        <taxon>Alphaproteobacteria</taxon>
        <taxon>Hyphomicrobiales</taxon>
        <taxon>Segnochrobactraceae</taxon>
        <taxon>Segnochrobactrum</taxon>
    </lineage>
</organism>
<accession>A0A6A7Y082</accession>
<reference evidence="7 8" key="1">
    <citation type="submission" date="2019-09" db="EMBL/GenBank/DDBJ databases">
        <title>Segnochrobactrum spirostomi gen. nov., sp. nov., isolated from the ciliate Spirostomum cf. yagiui and description of a novel family, Segnochrobactraceae fam. nov. within the order Rhizobiales of the class Alphaproteobacteria.</title>
        <authorList>
            <person name="Akter S."/>
            <person name="Shazib S.U.A."/>
            <person name="Shin M.K."/>
        </authorList>
    </citation>
    <scope>NUCLEOTIDE SEQUENCE [LARGE SCALE GENOMIC DNA]</scope>
    <source>
        <strain evidence="7 8">Sp-1</strain>
    </source>
</reference>
<dbReference type="PANTHER" id="PTHR43716">
    <property type="entry name" value="D-2-HYDROXYGLUTARATE DEHYDROGENASE, MITOCHONDRIAL"/>
    <property type="match status" value="1"/>
</dbReference>
<evidence type="ECO:0000256" key="5">
    <source>
        <dbReference type="SAM" id="Coils"/>
    </source>
</evidence>
<dbReference type="Proteomes" id="UP000332515">
    <property type="component" value="Unassembled WGS sequence"/>
</dbReference>
<evidence type="ECO:0000313" key="8">
    <source>
        <dbReference type="Proteomes" id="UP000332515"/>
    </source>
</evidence>
<comment type="cofactor">
    <cofactor evidence="1">
        <name>FAD</name>
        <dbReference type="ChEBI" id="CHEBI:57692"/>
    </cofactor>
</comment>
<name>A0A6A7Y082_9HYPH</name>
<evidence type="ECO:0000313" key="7">
    <source>
        <dbReference type="EMBL" id="MQT11571.1"/>
    </source>
</evidence>
<dbReference type="GO" id="GO:0071949">
    <property type="term" value="F:FAD binding"/>
    <property type="evidence" value="ECO:0007669"/>
    <property type="project" value="InterPro"/>
</dbReference>
<keyword evidence="4" id="KW-0274">FAD</keyword>
<dbReference type="EMBL" id="VWNA01000001">
    <property type="protein sequence ID" value="MQT11571.1"/>
    <property type="molecule type" value="Genomic_DNA"/>
</dbReference>
<dbReference type="SUPFAM" id="SSF55103">
    <property type="entry name" value="FAD-linked oxidases, C-terminal domain"/>
    <property type="match status" value="1"/>
</dbReference>
<dbReference type="GO" id="GO:0003824">
    <property type="term" value="F:catalytic activity"/>
    <property type="evidence" value="ECO:0007669"/>
    <property type="project" value="InterPro"/>
</dbReference>
<comment type="caution">
    <text evidence="7">The sequence shown here is derived from an EMBL/GenBank/DDBJ whole genome shotgun (WGS) entry which is preliminary data.</text>
</comment>
<dbReference type="AlphaFoldDB" id="A0A6A7Y082"/>
<dbReference type="PANTHER" id="PTHR43716:SF2">
    <property type="entry name" value="BLL6224 PROTEIN"/>
    <property type="match status" value="1"/>
</dbReference>
<dbReference type="Pfam" id="PF02913">
    <property type="entry name" value="FAD-oxidase_C"/>
    <property type="match status" value="1"/>
</dbReference>
<dbReference type="FunFam" id="1.10.45.10:FF:000001">
    <property type="entry name" value="D-lactate dehydrogenase mitochondrial"/>
    <property type="match status" value="1"/>
</dbReference>
<dbReference type="Gene3D" id="1.10.45.10">
    <property type="entry name" value="Vanillyl-alcohol Oxidase, Chain A, domain 4"/>
    <property type="match status" value="1"/>
</dbReference>
<evidence type="ECO:0000256" key="2">
    <source>
        <dbReference type="ARBA" id="ARBA00008000"/>
    </source>
</evidence>
<keyword evidence="8" id="KW-1185">Reference proteome</keyword>
<feature type="coiled-coil region" evidence="5">
    <location>
        <begin position="292"/>
        <end position="333"/>
    </location>
</feature>
<dbReference type="InterPro" id="IPR016171">
    <property type="entry name" value="Vanillyl_alc_oxidase_C-sub2"/>
</dbReference>
<dbReference type="Gene3D" id="3.30.70.2190">
    <property type="match status" value="1"/>
</dbReference>
<protein>
    <submittedName>
        <fullName evidence="7">FAD-binding oxidoreductase</fullName>
    </submittedName>
</protein>
<proteinExistence type="inferred from homology"/>